<dbReference type="SUPFAM" id="SSF51126">
    <property type="entry name" value="Pectin lyase-like"/>
    <property type="match status" value="1"/>
</dbReference>
<protein>
    <submittedName>
        <fullName evidence="3">Chondroitinase-B</fullName>
        <ecNumber evidence="3">4.2.2.19</ecNumber>
    </submittedName>
</protein>
<dbReference type="Proteomes" id="UP000033740">
    <property type="component" value="Unassembled WGS sequence"/>
</dbReference>
<dbReference type="Gene3D" id="2.160.20.10">
    <property type="entry name" value="Single-stranded right-handed beta-helix, Pectin lyase-like"/>
    <property type="match status" value="1"/>
</dbReference>
<dbReference type="SMART" id="SM00710">
    <property type="entry name" value="PbH1"/>
    <property type="match status" value="7"/>
</dbReference>
<evidence type="ECO:0000313" key="4">
    <source>
        <dbReference type="Proteomes" id="UP000033740"/>
    </source>
</evidence>
<evidence type="ECO:0000313" key="3">
    <source>
        <dbReference type="EMBL" id="KJL34785.1"/>
    </source>
</evidence>
<dbReference type="InterPro" id="IPR006626">
    <property type="entry name" value="PbH1"/>
</dbReference>
<dbReference type="InterPro" id="IPR006311">
    <property type="entry name" value="TAT_signal"/>
</dbReference>
<dbReference type="CDD" id="cd14251">
    <property type="entry name" value="PL-6"/>
    <property type="match status" value="1"/>
</dbReference>
<dbReference type="EMBL" id="JYIX01000025">
    <property type="protein sequence ID" value="KJL34785.1"/>
    <property type="molecule type" value="Genomic_DNA"/>
</dbReference>
<keyword evidence="2" id="KW-0732">Signal</keyword>
<dbReference type="RefSeq" id="WP_082076530.1">
    <property type="nucleotide sequence ID" value="NZ_JYIX01000025.1"/>
</dbReference>
<dbReference type="PROSITE" id="PS51318">
    <property type="entry name" value="TAT"/>
    <property type="match status" value="1"/>
</dbReference>
<feature type="region of interest" description="Disordered" evidence="1">
    <location>
        <begin position="490"/>
        <end position="510"/>
    </location>
</feature>
<accession>A0A0F0LRA3</accession>
<feature type="chain" id="PRO_5002445370" evidence="2">
    <location>
        <begin position="27"/>
        <end position="510"/>
    </location>
</feature>
<dbReference type="EC" id="4.2.2.19" evidence="3"/>
<gene>
    <name evidence="3" type="primary">cslB</name>
    <name evidence="3" type="ORF">RS86_00662</name>
</gene>
<dbReference type="InterPro" id="IPR012334">
    <property type="entry name" value="Pectin_lyas_fold"/>
</dbReference>
<comment type="caution">
    <text evidence="3">The sequence shown here is derived from an EMBL/GenBank/DDBJ whole genome shotgun (WGS) entry which is preliminary data.</text>
</comment>
<reference evidence="3 4" key="1">
    <citation type="submission" date="2015-02" db="EMBL/GenBank/DDBJ databases">
        <title>Draft genome sequences of ten Microbacterium spp. with emphasis on heavy metal contaminated environments.</title>
        <authorList>
            <person name="Corretto E."/>
        </authorList>
    </citation>
    <scope>NUCLEOTIDE SEQUENCE [LARGE SCALE GENOMIC DNA]</scope>
    <source>
        <strain evidence="3 4">ARN176</strain>
    </source>
</reference>
<dbReference type="GO" id="GO:0033999">
    <property type="term" value="F:chondroitin B lyase activity"/>
    <property type="evidence" value="ECO:0007669"/>
    <property type="project" value="UniProtKB-EC"/>
</dbReference>
<keyword evidence="3" id="KW-0456">Lyase</keyword>
<evidence type="ECO:0000256" key="1">
    <source>
        <dbReference type="SAM" id="MobiDB-lite"/>
    </source>
</evidence>
<dbReference type="Pfam" id="PF14592">
    <property type="entry name" value="Chondroitinas_B"/>
    <property type="match status" value="1"/>
</dbReference>
<feature type="signal peptide" evidence="2">
    <location>
        <begin position="1"/>
        <end position="26"/>
    </location>
</feature>
<dbReference type="InterPro" id="IPR011050">
    <property type="entry name" value="Pectin_lyase_fold/virulence"/>
</dbReference>
<dbReference type="STRING" id="582680.RS86_00662"/>
<sequence>MKTTRSLLAVAAAAALVLSGAGVASAAEHPAPSPDAAQAAAAGVGPLAAVPAGSAGVTEDIQPSAASAVTVSSLAQLQSAITAAQPGDTIILSNGTYAVGSPIAVTGGGATGNPVTIKAATVGGVTLTGTSSFTFSAAHDVVLHGFRFTQSTTLEVPADSHAITFSRDEFAFAQSAEHNLMVRADDSVVEYSWFHGKSTIGVYLGIEGAGTTEMATGVRVHHNYFSDQSFTGANGGECIRLGVSPRALSAAGAIIENNLFENANGDPETISVKSSGNTIRYNTIRNSVGGIVLRHGNGNAVVGNRIIGGANGIRIYGNDHVIVNNYVAGLSKDGIVIGSGTERDHYAGEPADSRRGNDAPDRIRIALNTLVDNGGGIVGETNRTVPPLDVTIVDNIVRGQTGYLGNVPLMQDFYWRGNIIWGSAANGNIPKVGFTRVDPLLAQDAAGTWKITTSSPAVNAATQTNHANWVTDDLDGRARTGVYDIGAQEVTGTPATRAPLTTTDVGPSAP</sequence>
<name>A0A0F0LRA3_9MICO</name>
<keyword evidence="4" id="KW-1185">Reference proteome</keyword>
<dbReference type="InterPro" id="IPR039513">
    <property type="entry name" value="PL-6"/>
</dbReference>
<proteinExistence type="predicted"/>
<organism evidence="3 4">
    <name type="scientific">Microbacterium azadirachtae</name>
    <dbReference type="NCBI Taxonomy" id="582680"/>
    <lineage>
        <taxon>Bacteria</taxon>
        <taxon>Bacillati</taxon>
        <taxon>Actinomycetota</taxon>
        <taxon>Actinomycetes</taxon>
        <taxon>Micrococcales</taxon>
        <taxon>Microbacteriaceae</taxon>
        <taxon>Microbacterium</taxon>
    </lineage>
</organism>
<dbReference type="AlphaFoldDB" id="A0A0F0LRA3"/>
<dbReference type="PATRIC" id="fig|582680.6.peg.686"/>
<evidence type="ECO:0000256" key="2">
    <source>
        <dbReference type="SAM" id="SignalP"/>
    </source>
</evidence>